<feature type="transmembrane region" description="Helical" evidence="6">
    <location>
        <begin position="169"/>
        <end position="191"/>
    </location>
</feature>
<comment type="subcellular location">
    <subcellularLocation>
        <location evidence="1">Cell membrane</location>
        <topology evidence="1">Multi-pass membrane protein</topology>
    </subcellularLocation>
</comment>
<protein>
    <submittedName>
        <fullName evidence="7">ABC transporter permease</fullName>
    </submittedName>
</protein>
<keyword evidence="8" id="KW-1185">Reference proteome</keyword>
<dbReference type="Pfam" id="PF02653">
    <property type="entry name" value="BPD_transp_2"/>
    <property type="match status" value="1"/>
</dbReference>
<evidence type="ECO:0000256" key="5">
    <source>
        <dbReference type="ARBA" id="ARBA00023136"/>
    </source>
</evidence>
<evidence type="ECO:0000256" key="1">
    <source>
        <dbReference type="ARBA" id="ARBA00004651"/>
    </source>
</evidence>
<dbReference type="CDD" id="cd06579">
    <property type="entry name" value="TM_PBP1_transp_AraH_like"/>
    <property type="match status" value="1"/>
</dbReference>
<feature type="transmembrane region" description="Helical" evidence="6">
    <location>
        <begin position="302"/>
        <end position="321"/>
    </location>
</feature>
<dbReference type="InterPro" id="IPR001851">
    <property type="entry name" value="ABC_transp_permease"/>
</dbReference>
<keyword evidence="3 6" id="KW-0812">Transmembrane</keyword>
<keyword evidence="2" id="KW-1003">Cell membrane</keyword>
<name>A0AAP2RHN3_9FIRM</name>
<dbReference type="AlphaFoldDB" id="A0AAP2RHN3"/>
<evidence type="ECO:0000313" key="7">
    <source>
        <dbReference type="EMBL" id="MCD2492106.1"/>
    </source>
</evidence>
<keyword evidence="4 6" id="KW-1133">Transmembrane helix</keyword>
<evidence type="ECO:0000256" key="2">
    <source>
        <dbReference type="ARBA" id="ARBA00022475"/>
    </source>
</evidence>
<dbReference type="PANTHER" id="PTHR32196">
    <property type="entry name" value="ABC TRANSPORTER PERMEASE PROTEIN YPHD-RELATED-RELATED"/>
    <property type="match status" value="1"/>
</dbReference>
<feature type="transmembrane region" description="Helical" evidence="6">
    <location>
        <begin position="21"/>
        <end position="44"/>
    </location>
</feature>
<gene>
    <name evidence="7" type="ORF">LQE92_05630</name>
</gene>
<dbReference type="GO" id="GO:0005886">
    <property type="term" value="C:plasma membrane"/>
    <property type="evidence" value="ECO:0007669"/>
    <property type="project" value="UniProtKB-SubCell"/>
</dbReference>
<feature type="transmembrane region" description="Helical" evidence="6">
    <location>
        <begin position="78"/>
        <end position="96"/>
    </location>
</feature>
<proteinExistence type="predicted"/>
<dbReference type="Proteomes" id="UP001299265">
    <property type="component" value="Unassembled WGS sequence"/>
</dbReference>
<accession>A0AAP2RHN3</accession>
<dbReference type="RefSeq" id="WP_231062019.1">
    <property type="nucleotide sequence ID" value="NZ_JAJNOR010000002.1"/>
</dbReference>
<keyword evidence="5 6" id="KW-0472">Membrane</keyword>
<feature type="transmembrane region" description="Helical" evidence="6">
    <location>
        <begin position="261"/>
        <end position="290"/>
    </location>
</feature>
<evidence type="ECO:0000256" key="4">
    <source>
        <dbReference type="ARBA" id="ARBA00022989"/>
    </source>
</evidence>
<dbReference type="EMBL" id="JAJNOR010000002">
    <property type="protein sequence ID" value="MCD2492106.1"/>
    <property type="molecule type" value="Genomic_DNA"/>
</dbReference>
<dbReference type="GO" id="GO:0022857">
    <property type="term" value="F:transmembrane transporter activity"/>
    <property type="evidence" value="ECO:0007669"/>
    <property type="project" value="InterPro"/>
</dbReference>
<feature type="transmembrane region" description="Helical" evidence="6">
    <location>
        <begin position="102"/>
        <end position="123"/>
    </location>
</feature>
<evidence type="ECO:0000313" key="8">
    <source>
        <dbReference type="Proteomes" id="UP001299265"/>
    </source>
</evidence>
<reference evidence="7 8" key="1">
    <citation type="submission" date="2021-11" db="EMBL/GenBank/DDBJ databases">
        <title>Lacrimispora sp. nov. NSJ-141 isolated from human feces.</title>
        <authorList>
            <person name="Abdugheni R."/>
        </authorList>
    </citation>
    <scope>NUCLEOTIDE SEQUENCE [LARGE SCALE GENOMIC DNA]</scope>
    <source>
        <strain evidence="7 8">NSJ-141</strain>
    </source>
</reference>
<sequence>MAAKSEKKILGMERETFRQFMGKYGISVIMVIMIIAIAIYRPVFLSGTNIVNIITQISINGMLAFGMCLAITTGGIDLTVGAQLAVVGVIMGQMITNNGMPIAVGILIGVAVSTLFGFINGFLIARFNMFPFVVTLSMQLIIRGAAQVISGGKAITFGAGVKNLYYGKLFGVIPYPIVALFVVFVIMYIMFHWTKLGRYILAVGGNANAAVASGVSEFRIKVICYTISGFLAGIAAVIMAAKTGSGQSNLGVGYETDAVAASVIGGTSFAGGIATMPGVLMGIFIVGFIYNGINLIGINANWQSIIRGAIIIGTVMLDMAINGRNRK</sequence>
<comment type="caution">
    <text evidence="7">The sequence shown here is derived from an EMBL/GenBank/DDBJ whole genome shotgun (WGS) entry which is preliminary data.</text>
</comment>
<evidence type="ECO:0000256" key="3">
    <source>
        <dbReference type="ARBA" id="ARBA00022692"/>
    </source>
</evidence>
<evidence type="ECO:0000256" key="6">
    <source>
        <dbReference type="SAM" id="Phobius"/>
    </source>
</evidence>
<feature type="transmembrane region" description="Helical" evidence="6">
    <location>
        <begin position="222"/>
        <end position="241"/>
    </location>
</feature>
<organism evidence="7 8">
    <name type="scientific">Lientehia hominis</name>
    <dbReference type="NCBI Taxonomy" id="2897778"/>
    <lineage>
        <taxon>Bacteria</taxon>
        <taxon>Bacillati</taxon>
        <taxon>Bacillota</taxon>
        <taxon>Clostridia</taxon>
        <taxon>Lachnospirales</taxon>
        <taxon>Lachnospiraceae</taxon>
        <taxon>Lientehia</taxon>
    </lineage>
</organism>